<organism evidence="2 3">
    <name type="scientific">Monilinia fructicola</name>
    <name type="common">Brown rot fungus</name>
    <name type="synonym">Ciboria fructicola</name>
    <dbReference type="NCBI Taxonomy" id="38448"/>
    <lineage>
        <taxon>Eukaryota</taxon>
        <taxon>Fungi</taxon>
        <taxon>Dikarya</taxon>
        <taxon>Ascomycota</taxon>
        <taxon>Pezizomycotina</taxon>
        <taxon>Leotiomycetes</taxon>
        <taxon>Helotiales</taxon>
        <taxon>Sclerotiniaceae</taxon>
        <taxon>Monilinia</taxon>
    </lineage>
</organism>
<feature type="region of interest" description="Disordered" evidence="1">
    <location>
        <begin position="248"/>
        <end position="271"/>
    </location>
</feature>
<protein>
    <submittedName>
        <fullName evidence="2">Uncharacterized protein</fullName>
    </submittedName>
</protein>
<feature type="compositionally biased region" description="Basic and acidic residues" evidence="1">
    <location>
        <begin position="1"/>
        <end position="18"/>
    </location>
</feature>
<feature type="region of interest" description="Disordered" evidence="1">
    <location>
        <begin position="1"/>
        <end position="59"/>
    </location>
</feature>
<feature type="region of interest" description="Disordered" evidence="1">
    <location>
        <begin position="192"/>
        <end position="217"/>
    </location>
</feature>
<gene>
    <name evidence="2" type="ORF">EYC84_004945</name>
</gene>
<dbReference type="Proteomes" id="UP000322873">
    <property type="component" value="Unassembled WGS sequence"/>
</dbReference>
<evidence type="ECO:0000313" key="2">
    <source>
        <dbReference type="EMBL" id="KAA8575857.1"/>
    </source>
</evidence>
<evidence type="ECO:0000256" key="1">
    <source>
        <dbReference type="SAM" id="MobiDB-lite"/>
    </source>
</evidence>
<proteinExistence type="predicted"/>
<feature type="compositionally biased region" description="Basic and acidic residues" evidence="1">
    <location>
        <begin position="254"/>
        <end position="271"/>
    </location>
</feature>
<feature type="compositionally biased region" description="Polar residues" evidence="1">
    <location>
        <begin position="194"/>
        <end position="217"/>
    </location>
</feature>
<name>A0A5M9K4W7_MONFR</name>
<comment type="caution">
    <text evidence="2">The sequence shown here is derived from an EMBL/GenBank/DDBJ whole genome shotgun (WGS) entry which is preliminary data.</text>
</comment>
<keyword evidence="3" id="KW-1185">Reference proteome</keyword>
<sequence>MKCDPERSEVQMTLDKRHSSFVPDPETASQMGSTIDPKTFSMHSTPSSNPSPRGNTSSFVDPATLYKLEGFHTSAQSLDFPAPSLEYSSRSHDSIGSVLSTSSDLNFLASYDDMTFDMPTYETYHWWGQNGQLEPAGPTFNDLISFDQSITMSNAPQMEIFQVEDKQPSAFDQSLIEPPQEQLNWSSDMMPLPQSYTMEPTSGPSLRPSSSPMENTLTTTDAHGHCQQDLMEWEAARSSSVTQGYYTNTQEVKPLTEEEREHSSNGGVEIDRPSNRRVFAADKTHMKANLRMEIWLEMRINLVMGMGKKASLREKVKTATVHVPPFSRSLFRTKYTLYQRKVRSWCLWICGKAEADILSFSGFEIIVGNVLGFILLRSDGNL</sequence>
<dbReference type="AlphaFoldDB" id="A0A5M9K4W7"/>
<accession>A0A5M9K4W7</accession>
<evidence type="ECO:0000313" key="3">
    <source>
        <dbReference type="Proteomes" id="UP000322873"/>
    </source>
</evidence>
<feature type="compositionally biased region" description="Polar residues" evidence="1">
    <location>
        <begin position="41"/>
        <end position="59"/>
    </location>
</feature>
<dbReference type="EMBL" id="VICG01000002">
    <property type="protein sequence ID" value="KAA8575857.1"/>
    <property type="molecule type" value="Genomic_DNA"/>
</dbReference>
<dbReference type="VEuPathDB" id="FungiDB:MFRU_059g00220"/>
<reference evidence="2 3" key="1">
    <citation type="submission" date="2019-06" db="EMBL/GenBank/DDBJ databases">
        <title>Genome Sequence of the Brown Rot Fungal Pathogen Monilinia fructicola.</title>
        <authorList>
            <person name="De Miccolis Angelini R.M."/>
            <person name="Landi L."/>
            <person name="Abate D."/>
            <person name="Pollastro S."/>
            <person name="Romanazzi G."/>
            <person name="Faretra F."/>
        </authorList>
    </citation>
    <scope>NUCLEOTIDE SEQUENCE [LARGE SCALE GENOMIC DNA]</scope>
    <source>
        <strain evidence="2 3">Mfrc123</strain>
    </source>
</reference>